<name>A0ABV7PCY2_9PSEU</name>
<reference evidence="3" key="1">
    <citation type="journal article" date="2019" name="Int. J. Syst. Evol. Microbiol.">
        <title>The Global Catalogue of Microorganisms (GCM) 10K type strain sequencing project: providing services to taxonomists for standard genome sequencing and annotation.</title>
        <authorList>
            <consortium name="The Broad Institute Genomics Platform"/>
            <consortium name="The Broad Institute Genome Sequencing Center for Infectious Disease"/>
            <person name="Wu L."/>
            <person name="Ma J."/>
        </authorList>
    </citation>
    <scope>NUCLEOTIDE SEQUENCE [LARGE SCALE GENOMIC DNA]</scope>
    <source>
        <strain evidence="3">CGMCC 4.7676</strain>
    </source>
</reference>
<sequence>MLASAIERLGGLRGVIGVTPGAAADGPVIDVWVTDRRAADPIPTYWHGVPVRLTCLGLPATEVPAPRTPAGRHAHRPKDTDL</sequence>
<comment type="caution">
    <text evidence="2">The sequence shown here is derived from an EMBL/GenBank/DDBJ whole genome shotgun (WGS) entry which is preliminary data.</text>
</comment>
<organism evidence="2 3">
    <name type="scientific">Amycolatopsis speibonae</name>
    <dbReference type="NCBI Taxonomy" id="1450224"/>
    <lineage>
        <taxon>Bacteria</taxon>
        <taxon>Bacillati</taxon>
        <taxon>Actinomycetota</taxon>
        <taxon>Actinomycetes</taxon>
        <taxon>Pseudonocardiales</taxon>
        <taxon>Pseudonocardiaceae</taxon>
        <taxon>Amycolatopsis</taxon>
    </lineage>
</organism>
<protein>
    <submittedName>
        <fullName evidence="2">Uncharacterized protein</fullName>
    </submittedName>
</protein>
<dbReference type="Proteomes" id="UP001595645">
    <property type="component" value="Unassembled WGS sequence"/>
</dbReference>
<feature type="region of interest" description="Disordered" evidence="1">
    <location>
        <begin position="62"/>
        <end position="82"/>
    </location>
</feature>
<dbReference type="EMBL" id="JBHRWK010000160">
    <property type="protein sequence ID" value="MFC3456327.1"/>
    <property type="molecule type" value="Genomic_DNA"/>
</dbReference>
<proteinExistence type="predicted"/>
<dbReference type="RefSeq" id="WP_378247580.1">
    <property type="nucleotide sequence ID" value="NZ_JBHRWK010000160.1"/>
</dbReference>
<accession>A0ABV7PCY2</accession>
<gene>
    <name evidence="2" type="ORF">ACFOSH_43495</name>
</gene>
<keyword evidence="3" id="KW-1185">Reference proteome</keyword>
<evidence type="ECO:0000313" key="3">
    <source>
        <dbReference type="Proteomes" id="UP001595645"/>
    </source>
</evidence>
<evidence type="ECO:0000256" key="1">
    <source>
        <dbReference type="SAM" id="MobiDB-lite"/>
    </source>
</evidence>
<evidence type="ECO:0000313" key="2">
    <source>
        <dbReference type="EMBL" id="MFC3456327.1"/>
    </source>
</evidence>